<dbReference type="SMART" id="SM00642">
    <property type="entry name" value="Aamy"/>
    <property type="match status" value="1"/>
</dbReference>
<dbReference type="InterPro" id="IPR006047">
    <property type="entry name" value="GH13_cat_dom"/>
</dbReference>
<accession>A0A7V2F5G4</accession>
<feature type="signal peptide" evidence="1">
    <location>
        <begin position="1"/>
        <end position="17"/>
    </location>
</feature>
<evidence type="ECO:0000259" key="2">
    <source>
        <dbReference type="SMART" id="SM00642"/>
    </source>
</evidence>
<dbReference type="InterPro" id="IPR013780">
    <property type="entry name" value="Glyco_hydro_b"/>
</dbReference>
<dbReference type="Gene3D" id="3.20.20.80">
    <property type="entry name" value="Glycosidases"/>
    <property type="match status" value="1"/>
</dbReference>
<protein>
    <submittedName>
        <fullName evidence="3">Alpha-amylase</fullName>
    </submittedName>
</protein>
<dbReference type="InterPro" id="IPR032091">
    <property type="entry name" value="Malt_amylase-like_C"/>
</dbReference>
<dbReference type="GO" id="GO:0004556">
    <property type="term" value="F:alpha-amylase activity"/>
    <property type="evidence" value="ECO:0007669"/>
    <property type="project" value="TreeGrafter"/>
</dbReference>
<name>A0A7V2F5G4_RHOMR</name>
<dbReference type="Gene3D" id="2.60.40.1180">
    <property type="entry name" value="Golgi alpha-mannosidase II"/>
    <property type="match status" value="1"/>
</dbReference>
<dbReference type="GO" id="GO:0009313">
    <property type="term" value="P:oligosaccharide catabolic process"/>
    <property type="evidence" value="ECO:0007669"/>
    <property type="project" value="TreeGrafter"/>
</dbReference>
<organism evidence="3">
    <name type="scientific">Rhodothermus marinus</name>
    <name type="common">Rhodothermus obamensis</name>
    <dbReference type="NCBI Taxonomy" id="29549"/>
    <lineage>
        <taxon>Bacteria</taxon>
        <taxon>Pseudomonadati</taxon>
        <taxon>Rhodothermota</taxon>
        <taxon>Rhodothermia</taxon>
        <taxon>Rhodothermales</taxon>
        <taxon>Rhodothermaceae</taxon>
        <taxon>Rhodothermus</taxon>
    </lineage>
</organism>
<dbReference type="InterPro" id="IPR017853">
    <property type="entry name" value="GH"/>
</dbReference>
<keyword evidence="1" id="KW-0732">Signal</keyword>
<proteinExistence type="predicted"/>
<dbReference type="AlphaFoldDB" id="A0A7V2F5G4"/>
<feature type="chain" id="PRO_5030842118" evidence="1">
    <location>
        <begin position="18"/>
        <end position="460"/>
    </location>
</feature>
<dbReference type="PROSITE" id="PS51257">
    <property type="entry name" value="PROKAR_LIPOPROTEIN"/>
    <property type="match status" value="1"/>
</dbReference>
<feature type="domain" description="Glycosyl hydrolase family 13 catalytic" evidence="2">
    <location>
        <begin position="47"/>
        <end position="373"/>
    </location>
</feature>
<dbReference type="EMBL" id="DSGB01000001">
    <property type="protein sequence ID" value="HER94913.1"/>
    <property type="molecule type" value="Genomic_DNA"/>
</dbReference>
<dbReference type="CDD" id="cd11313">
    <property type="entry name" value="AmyAc_arch_bac_AmyA"/>
    <property type="match status" value="1"/>
</dbReference>
<comment type="caution">
    <text evidence="3">The sequence shown here is derived from an EMBL/GenBank/DDBJ whole genome shotgun (WGS) entry which is preliminary data.</text>
</comment>
<evidence type="ECO:0000256" key="1">
    <source>
        <dbReference type="SAM" id="SignalP"/>
    </source>
</evidence>
<reference evidence="3" key="1">
    <citation type="journal article" date="2020" name="mSystems">
        <title>Genome- and Community-Level Interaction Insights into Carbon Utilization and Element Cycling Functions of Hydrothermarchaeota in Hydrothermal Sediment.</title>
        <authorList>
            <person name="Zhou Z."/>
            <person name="Liu Y."/>
            <person name="Xu W."/>
            <person name="Pan J."/>
            <person name="Luo Z.H."/>
            <person name="Li M."/>
        </authorList>
    </citation>
    <scope>NUCLEOTIDE SEQUENCE [LARGE SCALE GENOMIC DNA]</scope>
    <source>
        <strain evidence="3">SpSt-143</strain>
    </source>
</reference>
<dbReference type="PANTHER" id="PTHR10357">
    <property type="entry name" value="ALPHA-AMYLASE FAMILY MEMBER"/>
    <property type="match status" value="1"/>
</dbReference>
<gene>
    <name evidence="3" type="ORF">ENO59_00105</name>
</gene>
<dbReference type="SUPFAM" id="SSF51445">
    <property type="entry name" value="(Trans)glycosidases"/>
    <property type="match status" value="1"/>
</dbReference>
<evidence type="ECO:0000313" key="3">
    <source>
        <dbReference type="EMBL" id="HER94913.1"/>
    </source>
</evidence>
<dbReference type="Pfam" id="PF00128">
    <property type="entry name" value="Alpha-amylase"/>
    <property type="match status" value="2"/>
</dbReference>
<dbReference type="Pfam" id="PF16657">
    <property type="entry name" value="Malt_amylase_C"/>
    <property type="match status" value="1"/>
</dbReference>
<dbReference type="PANTHER" id="PTHR10357:SF179">
    <property type="entry name" value="NEUTRAL AND BASIC AMINO ACID TRANSPORT PROTEIN RBAT"/>
    <property type="match status" value="1"/>
</dbReference>
<dbReference type="SUPFAM" id="SSF51011">
    <property type="entry name" value="Glycosyl hydrolase domain"/>
    <property type="match status" value="1"/>
</dbReference>
<sequence>MRSIFCLVLPLSLFAFLGCVEHPVREASRVPSGVGKPEWIADAVIYEVFVPDFSPEGTFQGVIKRLDSLQALGVTTLWLMPIHPVGKKRAKTDIGPLGSPYAVRDYYAVNPDYGTAEDFRALVDSVHARGMYIIIDLVANHTAWDHPWVTEHPDWYTPGPIDGFTYPVLNGDTTDWTDVVDLNYDNPALRQAMIDVMQYWVREFDIDGYRCDVAHGVPLDFWRAAIDSVEKIKPVLMLAEAAEPEMHLAGFDLTYAWPFYHQLKEVFRGAPLRTLVRQVDSTLALLPPGARRLRFTTNHDETMWDAPPPVLFGGQEGAMAAFVLATSMPGVPLLYNGQELGTSTRVSFFARTPYRWDAPESPATYAFYRRYVRFYRESQALRRGTLTVLNPEADHVLLYLRAAAGDTLLLAVNVRNRPETVTLPARIARQRWVEVFRSDTLAADRLELPPYAHRIYRPVH</sequence>